<dbReference type="GO" id="GO:0003729">
    <property type="term" value="F:mRNA binding"/>
    <property type="evidence" value="ECO:0007669"/>
    <property type="project" value="TreeGrafter"/>
</dbReference>
<evidence type="ECO:0000313" key="5">
    <source>
        <dbReference type="EMBL" id="KIM82372.1"/>
    </source>
</evidence>
<dbReference type="PIRSF" id="PIRSF002181">
    <property type="entry name" value="Ribosomal_L13"/>
    <property type="match status" value="1"/>
</dbReference>
<reference evidence="5 6" key="1">
    <citation type="submission" date="2014-04" db="EMBL/GenBank/DDBJ databases">
        <authorList>
            <consortium name="DOE Joint Genome Institute"/>
            <person name="Kuo A."/>
            <person name="Tarkka M."/>
            <person name="Buscot F."/>
            <person name="Kohler A."/>
            <person name="Nagy L.G."/>
            <person name="Floudas D."/>
            <person name="Copeland A."/>
            <person name="Barry K.W."/>
            <person name="Cichocki N."/>
            <person name="Veneault-Fourrey C."/>
            <person name="LaButti K."/>
            <person name="Lindquist E.A."/>
            <person name="Lipzen A."/>
            <person name="Lundell T."/>
            <person name="Morin E."/>
            <person name="Murat C."/>
            <person name="Sun H."/>
            <person name="Tunlid A."/>
            <person name="Henrissat B."/>
            <person name="Grigoriev I.V."/>
            <person name="Hibbett D.S."/>
            <person name="Martin F."/>
            <person name="Nordberg H.P."/>
            <person name="Cantor M.N."/>
            <person name="Hua S.X."/>
        </authorList>
    </citation>
    <scope>NUCLEOTIDE SEQUENCE [LARGE SCALE GENOMIC DNA]</scope>
    <source>
        <strain evidence="5 6">F 1598</strain>
    </source>
</reference>
<dbReference type="EMBL" id="KN832995">
    <property type="protein sequence ID" value="KIM82372.1"/>
    <property type="molecule type" value="Genomic_DNA"/>
</dbReference>
<dbReference type="InterPro" id="IPR023563">
    <property type="entry name" value="Ribosomal_uL13_CS"/>
</dbReference>
<dbReference type="PANTHER" id="PTHR11545:SF2">
    <property type="entry name" value="LARGE RIBOSOMAL SUBUNIT PROTEIN UL13M"/>
    <property type="match status" value="1"/>
</dbReference>
<protein>
    <recommendedName>
        <fullName evidence="7">Ribosomal protein L13</fullName>
    </recommendedName>
</protein>
<evidence type="ECO:0000313" key="6">
    <source>
        <dbReference type="Proteomes" id="UP000054166"/>
    </source>
</evidence>
<dbReference type="PROSITE" id="PS00783">
    <property type="entry name" value="RIBOSOMAL_L13"/>
    <property type="match status" value="1"/>
</dbReference>
<evidence type="ECO:0000256" key="3">
    <source>
        <dbReference type="ARBA" id="ARBA00023274"/>
    </source>
</evidence>
<keyword evidence="2 4" id="KW-0689">Ribosomal protein</keyword>
<evidence type="ECO:0008006" key="7">
    <source>
        <dbReference type="Google" id="ProtNLM"/>
    </source>
</evidence>
<evidence type="ECO:0000256" key="2">
    <source>
        <dbReference type="ARBA" id="ARBA00022980"/>
    </source>
</evidence>
<dbReference type="FunCoup" id="A0A0C3BYB8">
    <property type="interactions" value="282"/>
</dbReference>
<dbReference type="OrthoDB" id="274622at2759"/>
<dbReference type="CDD" id="cd00392">
    <property type="entry name" value="Ribosomal_L13"/>
    <property type="match status" value="1"/>
</dbReference>
<evidence type="ECO:0000256" key="1">
    <source>
        <dbReference type="ARBA" id="ARBA00006227"/>
    </source>
</evidence>
<dbReference type="GO" id="GO:0017148">
    <property type="term" value="P:negative regulation of translation"/>
    <property type="evidence" value="ECO:0007669"/>
    <property type="project" value="TreeGrafter"/>
</dbReference>
<dbReference type="Pfam" id="PF00572">
    <property type="entry name" value="Ribosomal_L13"/>
    <property type="match status" value="1"/>
</dbReference>
<dbReference type="InterPro" id="IPR005823">
    <property type="entry name" value="Ribosomal_uL13_bac-type"/>
</dbReference>
<dbReference type="HOGENOM" id="CLU_082184_1_2_1"/>
<dbReference type="InterPro" id="IPR005822">
    <property type="entry name" value="Ribosomal_uL13"/>
</dbReference>
<keyword evidence="3 4" id="KW-0687">Ribonucleoprotein</keyword>
<accession>A0A0C3BYB8</accession>
<dbReference type="HAMAP" id="MF_01366">
    <property type="entry name" value="Ribosomal_uL13"/>
    <property type="match status" value="1"/>
</dbReference>
<dbReference type="AlphaFoldDB" id="A0A0C3BYB8"/>
<sequence length="193" mass="22259">MSQAVGNTTLAYARVWHKVDATDRIVGKLAERIAIVLMGKHKPIYDKSVDCGDYVVVSNASKVKVSGLKEKQLVYRKHSMYPGGLKETPYERMMATKPWEIIRHAVSGMLPKNKMRERRLERLKIFVGPRPNGIYNANVIKRWEDGTLKAPRERDVRKWEEGILPEIGRLERSKARMLERRKMEARAMNGESI</sequence>
<dbReference type="InParanoid" id="A0A0C3BYB8"/>
<gene>
    <name evidence="5" type="ORF">PILCRDRAFT_71006</name>
</gene>
<dbReference type="GO" id="GO:0005762">
    <property type="term" value="C:mitochondrial large ribosomal subunit"/>
    <property type="evidence" value="ECO:0007669"/>
    <property type="project" value="TreeGrafter"/>
</dbReference>
<comment type="similarity">
    <text evidence="1 4">Belongs to the universal ribosomal protein uL13 family.</text>
</comment>
<dbReference type="GO" id="GO:0003735">
    <property type="term" value="F:structural constituent of ribosome"/>
    <property type="evidence" value="ECO:0007669"/>
    <property type="project" value="InterPro"/>
</dbReference>
<dbReference type="SUPFAM" id="SSF52161">
    <property type="entry name" value="Ribosomal protein L13"/>
    <property type="match status" value="1"/>
</dbReference>
<organism evidence="5 6">
    <name type="scientific">Piloderma croceum (strain F 1598)</name>
    <dbReference type="NCBI Taxonomy" id="765440"/>
    <lineage>
        <taxon>Eukaryota</taxon>
        <taxon>Fungi</taxon>
        <taxon>Dikarya</taxon>
        <taxon>Basidiomycota</taxon>
        <taxon>Agaricomycotina</taxon>
        <taxon>Agaricomycetes</taxon>
        <taxon>Agaricomycetidae</taxon>
        <taxon>Atheliales</taxon>
        <taxon>Atheliaceae</taxon>
        <taxon>Piloderma</taxon>
    </lineage>
</organism>
<dbReference type="InterPro" id="IPR036899">
    <property type="entry name" value="Ribosomal_uL13_sf"/>
</dbReference>
<keyword evidence="6" id="KW-1185">Reference proteome</keyword>
<dbReference type="NCBIfam" id="TIGR01066">
    <property type="entry name" value="rplM_bact"/>
    <property type="match status" value="1"/>
</dbReference>
<dbReference type="Gene3D" id="3.90.1180.10">
    <property type="entry name" value="Ribosomal protein L13"/>
    <property type="match status" value="1"/>
</dbReference>
<dbReference type="GO" id="GO:0006412">
    <property type="term" value="P:translation"/>
    <property type="evidence" value="ECO:0007669"/>
    <property type="project" value="InterPro"/>
</dbReference>
<reference evidence="6" key="2">
    <citation type="submission" date="2015-01" db="EMBL/GenBank/DDBJ databases">
        <title>Evolutionary Origins and Diversification of the Mycorrhizal Mutualists.</title>
        <authorList>
            <consortium name="DOE Joint Genome Institute"/>
            <consortium name="Mycorrhizal Genomics Consortium"/>
            <person name="Kohler A."/>
            <person name="Kuo A."/>
            <person name="Nagy L.G."/>
            <person name="Floudas D."/>
            <person name="Copeland A."/>
            <person name="Barry K.W."/>
            <person name="Cichocki N."/>
            <person name="Veneault-Fourrey C."/>
            <person name="LaButti K."/>
            <person name="Lindquist E.A."/>
            <person name="Lipzen A."/>
            <person name="Lundell T."/>
            <person name="Morin E."/>
            <person name="Murat C."/>
            <person name="Riley R."/>
            <person name="Ohm R."/>
            <person name="Sun H."/>
            <person name="Tunlid A."/>
            <person name="Henrissat B."/>
            <person name="Grigoriev I.V."/>
            <person name="Hibbett D.S."/>
            <person name="Martin F."/>
        </authorList>
    </citation>
    <scope>NUCLEOTIDE SEQUENCE [LARGE SCALE GENOMIC DNA]</scope>
    <source>
        <strain evidence="6">F 1598</strain>
    </source>
</reference>
<proteinExistence type="inferred from homology"/>
<dbReference type="STRING" id="765440.A0A0C3BYB8"/>
<dbReference type="PANTHER" id="PTHR11545">
    <property type="entry name" value="RIBOSOMAL PROTEIN L13"/>
    <property type="match status" value="1"/>
</dbReference>
<name>A0A0C3BYB8_PILCF</name>
<evidence type="ECO:0000256" key="4">
    <source>
        <dbReference type="RuleBase" id="RU003877"/>
    </source>
</evidence>
<dbReference type="Proteomes" id="UP000054166">
    <property type="component" value="Unassembled WGS sequence"/>
</dbReference>